<sequence length="105" mass="11069">MHRFALTSIAAALVLAGCSLAPMTPEAERVQVVAAAPTGCAPAGRVEVSVTSGFAMVKRNQLRVKDELETLARQEAAKIGANTVSPREAPSADGSQSFEVWRCTR</sequence>
<evidence type="ECO:0008006" key="5">
    <source>
        <dbReference type="Google" id="ProtNLM"/>
    </source>
</evidence>
<feature type="region of interest" description="Disordered" evidence="1">
    <location>
        <begin position="77"/>
        <end position="105"/>
    </location>
</feature>
<evidence type="ECO:0000256" key="2">
    <source>
        <dbReference type="SAM" id="SignalP"/>
    </source>
</evidence>
<keyword evidence="4" id="KW-1185">Reference proteome</keyword>
<comment type="caution">
    <text evidence="3">The sequence shown here is derived from an EMBL/GenBank/DDBJ whole genome shotgun (WGS) entry which is preliminary data.</text>
</comment>
<evidence type="ECO:0000256" key="1">
    <source>
        <dbReference type="SAM" id="MobiDB-lite"/>
    </source>
</evidence>
<feature type="signal peptide" evidence="2">
    <location>
        <begin position="1"/>
        <end position="21"/>
    </location>
</feature>
<dbReference type="Pfam" id="PF13698">
    <property type="entry name" value="DUF4156"/>
    <property type="match status" value="1"/>
</dbReference>
<gene>
    <name evidence="3" type="ORF">Lysil_0293</name>
</gene>
<keyword evidence="2" id="KW-0732">Signal</keyword>
<organism evidence="3 4">
    <name type="scientific">Solilutibacter silvestris</name>
    <dbReference type="NCBI Taxonomy" id="1645665"/>
    <lineage>
        <taxon>Bacteria</taxon>
        <taxon>Pseudomonadati</taxon>
        <taxon>Pseudomonadota</taxon>
        <taxon>Gammaproteobacteria</taxon>
        <taxon>Lysobacterales</taxon>
        <taxon>Lysobacteraceae</taxon>
        <taxon>Solilutibacter</taxon>
    </lineage>
</organism>
<evidence type="ECO:0000313" key="4">
    <source>
        <dbReference type="Proteomes" id="UP000236220"/>
    </source>
</evidence>
<proteinExistence type="predicted"/>
<dbReference type="Proteomes" id="UP000236220">
    <property type="component" value="Unassembled WGS sequence"/>
</dbReference>
<dbReference type="AlphaFoldDB" id="A0A2K1Q0W1"/>
<dbReference type="EMBL" id="NPZB01000001">
    <property type="protein sequence ID" value="PNS08664.1"/>
    <property type="molecule type" value="Genomic_DNA"/>
</dbReference>
<name>A0A2K1Q0W1_9GAMM</name>
<accession>A0A2K1Q0W1</accession>
<reference evidence="3 4" key="1">
    <citation type="submission" date="2017-08" db="EMBL/GenBank/DDBJ databases">
        <title>Lysobacter sylvestris genome.</title>
        <authorList>
            <person name="Zhang D.-C."/>
            <person name="Albuquerque L."/>
            <person name="Franca L."/>
            <person name="Froufe H.J.C."/>
            <person name="Barroso C."/>
            <person name="Egas C."/>
            <person name="Da Costa M."/>
            <person name="Margesin R."/>
        </authorList>
    </citation>
    <scope>NUCLEOTIDE SEQUENCE [LARGE SCALE GENOMIC DNA]</scope>
    <source>
        <strain evidence="3 4">AM20-91</strain>
    </source>
</reference>
<dbReference type="InterPro" id="IPR025294">
    <property type="entry name" value="DUF4156"/>
</dbReference>
<protein>
    <recommendedName>
        <fullName evidence="5">DUF4156 domain-containing protein</fullName>
    </recommendedName>
</protein>
<dbReference type="PROSITE" id="PS51257">
    <property type="entry name" value="PROKAR_LIPOPROTEIN"/>
    <property type="match status" value="1"/>
</dbReference>
<evidence type="ECO:0000313" key="3">
    <source>
        <dbReference type="EMBL" id="PNS08664.1"/>
    </source>
</evidence>
<dbReference type="RefSeq" id="WP_103073814.1">
    <property type="nucleotide sequence ID" value="NZ_NPZB01000001.1"/>
</dbReference>
<feature type="chain" id="PRO_5014474337" description="DUF4156 domain-containing protein" evidence="2">
    <location>
        <begin position="22"/>
        <end position="105"/>
    </location>
</feature>
<dbReference type="OrthoDB" id="6120981at2"/>